<comment type="caution">
    <text evidence="1">The sequence shown here is derived from an EMBL/GenBank/DDBJ whole genome shotgun (WGS) entry which is preliminary data.</text>
</comment>
<accession>A0A9N7Y782</accession>
<organism evidence="1 2">
    <name type="scientific">Pleuronectes platessa</name>
    <name type="common">European plaice</name>
    <dbReference type="NCBI Taxonomy" id="8262"/>
    <lineage>
        <taxon>Eukaryota</taxon>
        <taxon>Metazoa</taxon>
        <taxon>Chordata</taxon>
        <taxon>Craniata</taxon>
        <taxon>Vertebrata</taxon>
        <taxon>Euteleostomi</taxon>
        <taxon>Actinopterygii</taxon>
        <taxon>Neopterygii</taxon>
        <taxon>Teleostei</taxon>
        <taxon>Neoteleostei</taxon>
        <taxon>Acanthomorphata</taxon>
        <taxon>Carangaria</taxon>
        <taxon>Pleuronectiformes</taxon>
        <taxon>Pleuronectoidei</taxon>
        <taxon>Pleuronectidae</taxon>
        <taxon>Pleuronectes</taxon>
    </lineage>
</organism>
<gene>
    <name evidence="1" type="ORF">PLEPLA_LOCUS1602</name>
</gene>
<dbReference type="EMBL" id="CADEAL010000076">
    <property type="protein sequence ID" value="CAB1413899.1"/>
    <property type="molecule type" value="Genomic_DNA"/>
</dbReference>
<evidence type="ECO:0000313" key="1">
    <source>
        <dbReference type="EMBL" id="CAB1413899.1"/>
    </source>
</evidence>
<name>A0A9N7Y782_PLEPL</name>
<evidence type="ECO:0000313" key="2">
    <source>
        <dbReference type="Proteomes" id="UP001153269"/>
    </source>
</evidence>
<dbReference type="AlphaFoldDB" id="A0A9N7Y782"/>
<dbReference type="Proteomes" id="UP001153269">
    <property type="component" value="Unassembled WGS sequence"/>
</dbReference>
<protein>
    <submittedName>
        <fullName evidence="1">Uncharacterized protein</fullName>
    </submittedName>
</protein>
<proteinExistence type="predicted"/>
<sequence>MAPHQGQFILDHTVRILPAFISSIVILLFLPSGPTGAVPLGDAHLSPLMRAPPLWRGEARRGGGNGEEAVEGSTALTALSPVMDDRWEIKKARSRVISVGISHRRAPFKDERVFDRARR</sequence>
<reference evidence="1" key="1">
    <citation type="submission" date="2020-03" db="EMBL/GenBank/DDBJ databases">
        <authorList>
            <person name="Weist P."/>
        </authorList>
    </citation>
    <scope>NUCLEOTIDE SEQUENCE</scope>
</reference>
<keyword evidence="2" id="KW-1185">Reference proteome</keyword>